<dbReference type="EMBL" id="LFML01000029">
    <property type="protein sequence ID" value="KMO98422.1"/>
    <property type="molecule type" value="Genomic_DNA"/>
</dbReference>
<keyword evidence="4" id="KW-1185">Reference proteome</keyword>
<dbReference type="Proteomes" id="UP000035932">
    <property type="component" value="Unassembled WGS sequence"/>
</dbReference>
<dbReference type="PATRIC" id="fig|66430.4.peg.3859"/>
<protein>
    <submittedName>
        <fullName evidence="3">Lipoprotein</fullName>
    </submittedName>
</protein>
<feature type="compositionally biased region" description="Low complexity" evidence="1">
    <location>
        <begin position="173"/>
        <end position="225"/>
    </location>
</feature>
<dbReference type="AlphaFoldDB" id="A0A0J6XVV8"/>
<proteinExistence type="predicted"/>
<reference evidence="3 4" key="1">
    <citation type="submission" date="2015-06" db="EMBL/GenBank/DDBJ databases">
        <title>Recapitulation of the evolution of biosynthetic gene clusters reveals hidden chemical diversity on bacterial genomes.</title>
        <authorList>
            <person name="Cruz-Morales P."/>
            <person name="Martinez-Guerrero C."/>
            <person name="Morales-Escalante M.A."/>
            <person name="Yanez-Guerra L.A."/>
            <person name="Kopp J.F."/>
            <person name="Feldmann J."/>
            <person name="Ramos-Aboites H.E."/>
            <person name="Barona-Gomez F."/>
        </authorList>
    </citation>
    <scope>NUCLEOTIDE SEQUENCE [LARGE SCALE GENOMIC DNA]</scope>
    <source>
        <strain evidence="3 4">ATCC 31245</strain>
    </source>
</reference>
<keyword evidence="2" id="KW-0732">Signal</keyword>
<dbReference type="STRING" id="66430.ACS04_07485"/>
<accession>A0A0J6XVV8</accession>
<dbReference type="InterPro" id="IPR007410">
    <property type="entry name" value="LpqE-like"/>
</dbReference>
<evidence type="ECO:0000256" key="2">
    <source>
        <dbReference type="SAM" id="SignalP"/>
    </source>
</evidence>
<dbReference type="RefSeq" id="WP_048475739.1">
    <property type="nucleotide sequence ID" value="NZ_JBIRUD010000002.1"/>
</dbReference>
<dbReference type="OrthoDB" id="3824824at2"/>
<feature type="chain" id="PRO_5005284488" evidence="2">
    <location>
        <begin position="24"/>
        <end position="225"/>
    </location>
</feature>
<organism evidence="3 4">
    <name type="scientific">Streptomyces roseus</name>
    <dbReference type="NCBI Taxonomy" id="66430"/>
    <lineage>
        <taxon>Bacteria</taxon>
        <taxon>Bacillati</taxon>
        <taxon>Actinomycetota</taxon>
        <taxon>Actinomycetes</taxon>
        <taxon>Kitasatosporales</taxon>
        <taxon>Streptomycetaceae</taxon>
        <taxon>Streptomyces</taxon>
    </lineage>
</organism>
<dbReference type="Pfam" id="PF04314">
    <property type="entry name" value="PCuAC"/>
    <property type="match status" value="1"/>
</dbReference>
<feature type="region of interest" description="Disordered" evidence="1">
    <location>
        <begin position="172"/>
        <end position="225"/>
    </location>
</feature>
<keyword evidence="3" id="KW-0449">Lipoprotein</keyword>
<comment type="caution">
    <text evidence="3">The sequence shown here is derived from an EMBL/GenBank/DDBJ whole genome shotgun (WGS) entry which is preliminary data.</text>
</comment>
<gene>
    <name evidence="3" type="ORF">ACS04_07485</name>
</gene>
<evidence type="ECO:0000256" key="1">
    <source>
        <dbReference type="SAM" id="MobiDB-lite"/>
    </source>
</evidence>
<dbReference type="PROSITE" id="PS51257">
    <property type="entry name" value="PROKAR_LIPOPROTEIN"/>
    <property type="match status" value="1"/>
</dbReference>
<sequence>MSRSLRRGALAATAIVFSIASLAACGAGNNAETLQIKPDNAAVTKGNIKIQNALVITQGEEKKGPAAVSATLFNSGIKPQTLDAITLVGGKATVVLKPAEGASKVTVPAGGSIVLGGKGNASAVIEGAEAVQKGNAQPLVFQLSNAGDVEIAAFVVPGTGMYAGFGPTEAPVAAPGATPSGSPSGAPSGSPSGSPAASPSGAASGAPAGTASGSPASSPSHSAGH</sequence>
<feature type="signal peptide" evidence="2">
    <location>
        <begin position="1"/>
        <end position="23"/>
    </location>
</feature>
<evidence type="ECO:0000313" key="3">
    <source>
        <dbReference type="EMBL" id="KMO98422.1"/>
    </source>
</evidence>
<name>A0A0J6XVV8_9ACTN</name>
<evidence type="ECO:0000313" key="4">
    <source>
        <dbReference type="Proteomes" id="UP000035932"/>
    </source>
</evidence>